<gene>
    <name evidence="1" type="ORF">TVAG_390590</name>
</gene>
<dbReference type="Proteomes" id="UP000001542">
    <property type="component" value="Unassembled WGS sequence"/>
</dbReference>
<evidence type="ECO:0000313" key="2">
    <source>
        <dbReference type="Proteomes" id="UP000001542"/>
    </source>
</evidence>
<dbReference type="EMBL" id="DS113480">
    <property type="protein sequence ID" value="EAY04289.1"/>
    <property type="molecule type" value="Genomic_DNA"/>
</dbReference>
<dbReference type="VEuPathDB" id="TrichDB:TVAG_390590"/>
<organism evidence="1 2">
    <name type="scientific">Trichomonas vaginalis (strain ATCC PRA-98 / G3)</name>
    <dbReference type="NCBI Taxonomy" id="412133"/>
    <lineage>
        <taxon>Eukaryota</taxon>
        <taxon>Metamonada</taxon>
        <taxon>Parabasalia</taxon>
        <taxon>Trichomonadida</taxon>
        <taxon>Trichomonadidae</taxon>
        <taxon>Trichomonas</taxon>
    </lineage>
</organism>
<dbReference type="RefSeq" id="XP_001316512.1">
    <property type="nucleotide sequence ID" value="XM_001316477.1"/>
</dbReference>
<accession>A2ESW3</accession>
<dbReference type="KEGG" id="tva:4762144"/>
<reference evidence="1" key="1">
    <citation type="submission" date="2006-10" db="EMBL/GenBank/DDBJ databases">
        <authorList>
            <person name="Amadeo P."/>
            <person name="Zhao Q."/>
            <person name="Wortman J."/>
            <person name="Fraser-Liggett C."/>
            <person name="Carlton J."/>
        </authorList>
    </citation>
    <scope>NUCLEOTIDE SEQUENCE</scope>
    <source>
        <strain evidence="1">G3</strain>
    </source>
</reference>
<proteinExistence type="predicted"/>
<name>A2ESW3_TRIV3</name>
<sequence>MTALLRKIRNNAEKISSRGDKVSYISTYNRLIEEAIKKDVDIEKSSLSVAFEPLIKDVTCRVLVKALSIASQAFGFIDHMSRDIQRNKDLLSLSLNVHSNVYGEILANMKTAKRKSANPDMDVKEMIDECAALFEIHNDEIISDLFEPFVFLTKLKGSETRVIYTKKGNSRLVIVFYQRGSHLDPLCYFVYHNGYPCFINLIHQYSAPEPRVQKNVFKQVNTLDLSDWFKSIIEQKTKFDFLPCYLA</sequence>
<reference evidence="1" key="2">
    <citation type="journal article" date="2007" name="Science">
        <title>Draft genome sequence of the sexually transmitted pathogen Trichomonas vaginalis.</title>
        <authorList>
            <person name="Carlton J.M."/>
            <person name="Hirt R.P."/>
            <person name="Silva J.C."/>
            <person name="Delcher A.L."/>
            <person name="Schatz M."/>
            <person name="Zhao Q."/>
            <person name="Wortman J.R."/>
            <person name="Bidwell S.L."/>
            <person name="Alsmark U.C.M."/>
            <person name="Besteiro S."/>
            <person name="Sicheritz-Ponten T."/>
            <person name="Noel C.J."/>
            <person name="Dacks J.B."/>
            <person name="Foster P.G."/>
            <person name="Simillion C."/>
            <person name="Van de Peer Y."/>
            <person name="Miranda-Saavedra D."/>
            <person name="Barton G.J."/>
            <person name="Westrop G.D."/>
            <person name="Mueller S."/>
            <person name="Dessi D."/>
            <person name="Fiori P.L."/>
            <person name="Ren Q."/>
            <person name="Paulsen I."/>
            <person name="Zhang H."/>
            <person name="Bastida-Corcuera F.D."/>
            <person name="Simoes-Barbosa A."/>
            <person name="Brown M.T."/>
            <person name="Hayes R.D."/>
            <person name="Mukherjee M."/>
            <person name="Okumura C.Y."/>
            <person name="Schneider R."/>
            <person name="Smith A.J."/>
            <person name="Vanacova S."/>
            <person name="Villalvazo M."/>
            <person name="Haas B.J."/>
            <person name="Pertea M."/>
            <person name="Feldblyum T.V."/>
            <person name="Utterback T.R."/>
            <person name="Shu C.L."/>
            <person name="Osoegawa K."/>
            <person name="de Jong P.J."/>
            <person name="Hrdy I."/>
            <person name="Horvathova L."/>
            <person name="Zubacova Z."/>
            <person name="Dolezal P."/>
            <person name="Malik S.B."/>
            <person name="Logsdon J.M. Jr."/>
            <person name="Henze K."/>
            <person name="Gupta A."/>
            <person name="Wang C.C."/>
            <person name="Dunne R.L."/>
            <person name="Upcroft J.A."/>
            <person name="Upcroft P."/>
            <person name="White O."/>
            <person name="Salzberg S.L."/>
            <person name="Tang P."/>
            <person name="Chiu C.-H."/>
            <person name="Lee Y.-S."/>
            <person name="Embley T.M."/>
            <person name="Coombs G.H."/>
            <person name="Mottram J.C."/>
            <person name="Tachezy J."/>
            <person name="Fraser-Liggett C.M."/>
            <person name="Johnson P.J."/>
        </authorList>
    </citation>
    <scope>NUCLEOTIDE SEQUENCE [LARGE SCALE GENOMIC DNA]</scope>
    <source>
        <strain evidence="1">G3</strain>
    </source>
</reference>
<dbReference type="SMR" id="A2ESW3"/>
<dbReference type="AlphaFoldDB" id="A2ESW3"/>
<dbReference type="InParanoid" id="A2ESW3"/>
<dbReference type="VEuPathDB" id="TrichDB:TVAGG3_0182220"/>
<keyword evidence="2" id="KW-1185">Reference proteome</keyword>
<evidence type="ECO:0000313" key="1">
    <source>
        <dbReference type="EMBL" id="EAY04289.1"/>
    </source>
</evidence>
<protein>
    <submittedName>
        <fullName evidence="1">Uncharacterized protein</fullName>
    </submittedName>
</protein>